<protein>
    <submittedName>
        <fullName evidence="1">Uncharacterized protein</fullName>
    </submittedName>
</protein>
<sequence length="52" mass="5853">MRVDGFVIVWLGIAEESWWELGDLLVVPDPAEEMLRRFPGCLAVIRVQPGVS</sequence>
<comment type="caution">
    <text evidence="1">The sequence shown here is derived from an EMBL/GenBank/DDBJ whole genome shotgun (WGS) entry which is preliminary data.</text>
</comment>
<keyword evidence="2" id="KW-1185">Reference proteome</keyword>
<proteinExistence type="predicted"/>
<gene>
    <name evidence="1" type="ORF">KBO27_04265</name>
</gene>
<organism evidence="1 2">
    <name type="scientific">Saccharopolyspora endophytica</name>
    <dbReference type="NCBI Taxonomy" id="543886"/>
    <lineage>
        <taxon>Bacteria</taxon>
        <taxon>Bacillati</taxon>
        <taxon>Actinomycetota</taxon>
        <taxon>Actinomycetes</taxon>
        <taxon>Pseudonocardiales</taxon>
        <taxon>Pseudonocardiaceae</taxon>
        <taxon>Saccharopolyspora</taxon>
    </lineage>
</organism>
<evidence type="ECO:0000313" key="2">
    <source>
        <dbReference type="Proteomes" id="UP000674084"/>
    </source>
</evidence>
<reference evidence="1 2" key="1">
    <citation type="submission" date="2021-04" db="EMBL/GenBank/DDBJ databases">
        <title>Whole-genome sequencing of Saccharopolyspora endophytica KCTC 19397.</title>
        <authorList>
            <person name="Ay H."/>
            <person name="Saygin H."/>
            <person name="Sahin N."/>
        </authorList>
    </citation>
    <scope>NUCLEOTIDE SEQUENCE [LARGE SCALE GENOMIC DNA]</scope>
    <source>
        <strain evidence="1 2">KCTC 19397</strain>
    </source>
</reference>
<name>A0ABS5DA47_9PSEU</name>
<dbReference type="RefSeq" id="WP_210968672.1">
    <property type="nucleotide sequence ID" value="NZ_JAGPXE010000002.1"/>
</dbReference>
<dbReference type="EMBL" id="JAGPXE010000002">
    <property type="protein sequence ID" value="MBQ0923143.1"/>
    <property type="molecule type" value="Genomic_DNA"/>
</dbReference>
<dbReference type="Proteomes" id="UP000674084">
    <property type="component" value="Unassembled WGS sequence"/>
</dbReference>
<evidence type="ECO:0000313" key="1">
    <source>
        <dbReference type="EMBL" id="MBQ0923143.1"/>
    </source>
</evidence>
<accession>A0ABS5DA47</accession>